<organism evidence="4 5">
    <name type="scientific">Clunio marinus</name>
    <dbReference type="NCBI Taxonomy" id="568069"/>
    <lineage>
        <taxon>Eukaryota</taxon>
        <taxon>Metazoa</taxon>
        <taxon>Ecdysozoa</taxon>
        <taxon>Arthropoda</taxon>
        <taxon>Hexapoda</taxon>
        <taxon>Insecta</taxon>
        <taxon>Pterygota</taxon>
        <taxon>Neoptera</taxon>
        <taxon>Endopterygota</taxon>
        <taxon>Diptera</taxon>
        <taxon>Nematocera</taxon>
        <taxon>Chironomoidea</taxon>
        <taxon>Chironomidae</taxon>
        <taxon>Clunio</taxon>
    </lineage>
</organism>
<evidence type="ECO:0000259" key="3">
    <source>
        <dbReference type="SMART" id="SM00322"/>
    </source>
</evidence>
<dbReference type="GO" id="GO:0003723">
    <property type="term" value="F:RNA binding"/>
    <property type="evidence" value="ECO:0007669"/>
    <property type="project" value="UniProtKB-UniRule"/>
</dbReference>
<dbReference type="GO" id="GO:0010468">
    <property type="term" value="P:regulation of gene expression"/>
    <property type="evidence" value="ECO:0007669"/>
    <property type="project" value="UniProtKB-ARBA"/>
</dbReference>
<evidence type="ECO:0000256" key="2">
    <source>
        <dbReference type="SAM" id="MobiDB-lite"/>
    </source>
</evidence>
<dbReference type="SMART" id="SM00322">
    <property type="entry name" value="KH"/>
    <property type="match status" value="1"/>
</dbReference>
<dbReference type="AlphaFoldDB" id="A0A1J1IZ66"/>
<feature type="region of interest" description="Disordered" evidence="2">
    <location>
        <begin position="103"/>
        <end position="150"/>
    </location>
</feature>
<keyword evidence="1" id="KW-0694">RNA-binding</keyword>
<dbReference type="InterPro" id="IPR004088">
    <property type="entry name" value="KH_dom_type_1"/>
</dbReference>
<dbReference type="InterPro" id="IPR036612">
    <property type="entry name" value="KH_dom_type_1_sf"/>
</dbReference>
<dbReference type="OrthoDB" id="441329at2759"/>
<dbReference type="Proteomes" id="UP000183832">
    <property type="component" value="Unassembled WGS sequence"/>
</dbReference>
<dbReference type="SUPFAM" id="SSF54791">
    <property type="entry name" value="Eukaryotic type KH-domain (KH-domain type I)"/>
    <property type="match status" value="1"/>
</dbReference>
<feature type="region of interest" description="Disordered" evidence="2">
    <location>
        <begin position="1"/>
        <end position="30"/>
    </location>
</feature>
<dbReference type="Gene3D" id="3.30.1370.10">
    <property type="entry name" value="K Homology domain, type 1"/>
    <property type="match status" value="1"/>
</dbReference>
<evidence type="ECO:0000313" key="5">
    <source>
        <dbReference type="Proteomes" id="UP000183832"/>
    </source>
</evidence>
<gene>
    <name evidence="4" type="primary">KH_1 domain containing protein</name>
    <name evidence="4" type="ORF">CLUMA_CG017545</name>
</gene>
<protein>
    <submittedName>
        <fullName evidence="4">CLUMA_CG017545, isoform A</fullName>
    </submittedName>
</protein>
<proteinExistence type="predicted"/>
<dbReference type="CDD" id="cd00105">
    <property type="entry name" value="KH-I"/>
    <property type="match status" value="1"/>
</dbReference>
<dbReference type="EMBL" id="CVRI01000063">
    <property type="protein sequence ID" value="CRL04462.1"/>
    <property type="molecule type" value="Genomic_DNA"/>
</dbReference>
<feature type="compositionally biased region" description="Basic and acidic residues" evidence="2">
    <location>
        <begin position="121"/>
        <end position="137"/>
    </location>
</feature>
<feature type="domain" description="K Homology" evidence="3">
    <location>
        <begin position="32"/>
        <end position="103"/>
    </location>
</feature>
<evidence type="ECO:0000256" key="1">
    <source>
        <dbReference type="PROSITE-ProRule" id="PRU00117"/>
    </source>
</evidence>
<dbReference type="PROSITE" id="PS50084">
    <property type="entry name" value="KH_TYPE_1"/>
    <property type="match status" value="1"/>
</dbReference>
<evidence type="ECO:0000313" key="4">
    <source>
        <dbReference type="EMBL" id="CRL04462.1"/>
    </source>
</evidence>
<accession>A0A1J1IZ66</accession>
<reference evidence="4 5" key="1">
    <citation type="submission" date="2015-04" db="EMBL/GenBank/DDBJ databases">
        <authorList>
            <person name="Syromyatnikov M.Y."/>
            <person name="Popov V.N."/>
        </authorList>
    </citation>
    <scope>NUCLEOTIDE SEQUENCE [LARGE SCALE GENOMIC DNA]</scope>
</reference>
<keyword evidence="5" id="KW-1185">Reference proteome</keyword>
<name>A0A1J1IZ66_9DIPT</name>
<feature type="compositionally biased region" description="Basic and acidic residues" evidence="2">
    <location>
        <begin position="16"/>
        <end position="25"/>
    </location>
</feature>
<dbReference type="InterPro" id="IPR004087">
    <property type="entry name" value="KH_dom"/>
</dbReference>
<sequence>MDYGNNENRFNSNRSYNRDGGDGGGHRSNFSASERSVIQIPGTHIGKIIGPAGRHINDMQRQYNVRIQINKMANSDGTKDAEISGNNINDIQDAIKAINEQIDAPFERRGGGGGGGSRYNDGPHRFGGQRDGDRNYGDRSGGFSRGREDN</sequence>
<feature type="compositionally biased region" description="Polar residues" evidence="2">
    <location>
        <begin position="1"/>
        <end position="15"/>
    </location>
</feature>
<dbReference type="Pfam" id="PF00013">
    <property type="entry name" value="KH_1"/>
    <property type="match status" value="1"/>
</dbReference>